<gene>
    <name evidence="2" type="ORF">DPMN_103767</name>
</gene>
<accession>A0A9D4K2S0</accession>
<comment type="caution">
    <text evidence="2">The sequence shown here is derived from an EMBL/GenBank/DDBJ whole genome shotgun (WGS) entry which is preliminary data.</text>
</comment>
<protein>
    <recommendedName>
        <fullName evidence="1">Mutator-like transposase domain-containing protein</fullName>
    </recommendedName>
</protein>
<reference evidence="2" key="1">
    <citation type="journal article" date="2019" name="bioRxiv">
        <title>The Genome of the Zebra Mussel, Dreissena polymorpha: A Resource for Invasive Species Research.</title>
        <authorList>
            <person name="McCartney M.A."/>
            <person name="Auch B."/>
            <person name="Kono T."/>
            <person name="Mallez S."/>
            <person name="Zhang Y."/>
            <person name="Obille A."/>
            <person name="Becker A."/>
            <person name="Abrahante J.E."/>
            <person name="Garbe J."/>
            <person name="Badalamenti J.P."/>
            <person name="Herman A."/>
            <person name="Mangelson H."/>
            <person name="Liachko I."/>
            <person name="Sullivan S."/>
            <person name="Sone E.D."/>
            <person name="Koren S."/>
            <person name="Silverstein K.A.T."/>
            <person name="Beckman K.B."/>
            <person name="Gohl D.M."/>
        </authorList>
    </citation>
    <scope>NUCLEOTIDE SEQUENCE</scope>
    <source>
        <strain evidence="2">Duluth1</strain>
        <tissue evidence="2">Whole animal</tissue>
    </source>
</reference>
<feature type="domain" description="Mutator-like transposase" evidence="1">
    <location>
        <begin position="9"/>
        <end position="197"/>
    </location>
</feature>
<evidence type="ECO:0000313" key="3">
    <source>
        <dbReference type="Proteomes" id="UP000828390"/>
    </source>
</evidence>
<evidence type="ECO:0000313" key="2">
    <source>
        <dbReference type="EMBL" id="KAH3830523.1"/>
    </source>
</evidence>
<evidence type="ECO:0000259" key="1">
    <source>
        <dbReference type="Pfam" id="PF20700"/>
    </source>
</evidence>
<reference evidence="2" key="2">
    <citation type="submission" date="2020-11" db="EMBL/GenBank/DDBJ databases">
        <authorList>
            <person name="McCartney M.A."/>
            <person name="Auch B."/>
            <person name="Kono T."/>
            <person name="Mallez S."/>
            <person name="Becker A."/>
            <person name="Gohl D.M."/>
            <person name="Silverstein K.A.T."/>
            <person name="Koren S."/>
            <person name="Bechman K.B."/>
            <person name="Herman A."/>
            <person name="Abrahante J.E."/>
            <person name="Garbe J."/>
        </authorList>
    </citation>
    <scope>NUCLEOTIDE SEQUENCE</scope>
    <source>
        <strain evidence="2">Duluth1</strain>
        <tissue evidence="2">Whole animal</tissue>
    </source>
</reference>
<dbReference type="AlphaFoldDB" id="A0A9D4K2S0"/>
<keyword evidence="3" id="KW-1185">Reference proteome</keyword>
<name>A0A9D4K2S0_DREPO</name>
<dbReference type="EMBL" id="JAIWYP010000004">
    <property type="protein sequence ID" value="KAH3830523.1"/>
    <property type="molecule type" value="Genomic_DNA"/>
</dbReference>
<dbReference type="Proteomes" id="UP000828390">
    <property type="component" value="Unassembled WGS sequence"/>
</dbReference>
<organism evidence="2 3">
    <name type="scientific">Dreissena polymorpha</name>
    <name type="common">Zebra mussel</name>
    <name type="synonym">Mytilus polymorpha</name>
    <dbReference type="NCBI Taxonomy" id="45954"/>
    <lineage>
        <taxon>Eukaryota</taxon>
        <taxon>Metazoa</taxon>
        <taxon>Spiralia</taxon>
        <taxon>Lophotrochozoa</taxon>
        <taxon>Mollusca</taxon>
        <taxon>Bivalvia</taxon>
        <taxon>Autobranchia</taxon>
        <taxon>Heteroconchia</taxon>
        <taxon>Euheterodonta</taxon>
        <taxon>Imparidentia</taxon>
        <taxon>Neoheterodontei</taxon>
        <taxon>Myida</taxon>
        <taxon>Dreissenoidea</taxon>
        <taxon>Dreissenidae</taxon>
        <taxon>Dreissena</taxon>
    </lineage>
</organism>
<dbReference type="InterPro" id="IPR049012">
    <property type="entry name" value="Mutator_transp_dom"/>
</dbReference>
<proteinExistence type="predicted"/>
<sequence length="207" mass="23030">MPMSETIQTARGPPAGFLNYLVAMPVLKSKIGMDDVATVFTWLNIKAPCKQTFQKKFNDLGQAQTELSDKQLELNQNYVANVMKKAGFKPAVDIQFDVTYTCRPQGGFEKSTQSFGALVEHNTCQKLPLAIAMANKHCRKRYCRHDNCSKTFAAEASIAISERVLLHRSLDKVKDGPLAVKSITTDSGTQSAKATRDYYELKSKQIT</sequence>
<dbReference type="Pfam" id="PF20700">
    <property type="entry name" value="Mutator"/>
    <property type="match status" value="1"/>
</dbReference>